<dbReference type="VEuPathDB" id="TriTrypDB:TCDM_09107"/>
<dbReference type="InterPro" id="IPR013320">
    <property type="entry name" value="ConA-like_dom_sf"/>
</dbReference>
<dbReference type="SUPFAM" id="SSF49899">
    <property type="entry name" value="Concanavalin A-like lectins/glucanases"/>
    <property type="match status" value="1"/>
</dbReference>
<comment type="caution">
    <text evidence="2">The sequence shown here is derived from an EMBL/GenBank/DDBJ whole genome shotgun (WGS) entry which is preliminary data.</text>
</comment>
<name>V5BFD9_TRYCR</name>
<dbReference type="InterPro" id="IPR055239">
    <property type="entry name" value="TS_C"/>
</dbReference>
<proteinExistence type="predicted"/>
<protein>
    <submittedName>
        <fullName evidence="2">Trans-sialidase</fullName>
    </submittedName>
</protein>
<accession>V5BFD9</accession>
<dbReference type="Proteomes" id="UP000017861">
    <property type="component" value="Unassembled WGS sequence"/>
</dbReference>
<dbReference type="InterPro" id="IPR021287">
    <property type="entry name" value="Trans-sialidase_CS"/>
</dbReference>
<sequence>MGQTVPYYFTNNKFTLSAMVSIHEVPEAGSSPIPLVGARLNDTASTVLFQLSYTSERTWNLTLHKMEFLVKPSNDVGNWETNTAIRVRVQKNNDDEWFVYANGRTIYETDEKGMAQLCNTDQFGPHRISHFFFGAGNKKDEGGSHVTVADLLLHNDALFDDDLGDLNARTVPIRHPVAEEMHTAVKVTATGEEKQKVRQLATSLADVEEAPIAQPTDSRSVRFLAGSESSAENVTEELRPRTAATNDISVLGTNHSASDGSMGSEDRLVLITDAELILHDLRGDSTARMCVSRVLLLLLGLCAFVAFF</sequence>
<dbReference type="EMBL" id="AYLP01000141">
    <property type="protein sequence ID" value="ESS63148.1"/>
    <property type="molecule type" value="Genomic_DNA"/>
</dbReference>
<evidence type="ECO:0000259" key="1">
    <source>
        <dbReference type="Pfam" id="PF22925"/>
    </source>
</evidence>
<organism evidence="2 3">
    <name type="scientific">Trypanosoma cruzi Dm28c</name>
    <dbReference type="NCBI Taxonomy" id="1416333"/>
    <lineage>
        <taxon>Eukaryota</taxon>
        <taxon>Discoba</taxon>
        <taxon>Euglenozoa</taxon>
        <taxon>Kinetoplastea</taxon>
        <taxon>Metakinetoplastina</taxon>
        <taxon>Trypanosomatida</taxon>
        <taxon>Trypanosomatidae</taxon>
        <taxon>Trypanosoma</taxon>
        <taxon>Schizotrypanum</taxon>
    </lineage>
</organism>
<evidence type="ECO:0000313" key="2">
    <source>
        <dbReference type="EMBL" id="ESS63148.1"/>
    </source>
</evidence>
<evidence type="ECO:0000313" key="3">
    <source>
        <dbReference type="Proteomes" id="UP000017861"/>
    </source>
</evidence>
<gene>
    <name evidence="2" type="ORF">TCDM_09107</name>
</gene>
<reference evidence="2 3" key="1">
    <citation type="journal article" date="2014" name="Genome Announc.">
        <title>Trypanosoma cruzi Clone Dm28c Draft Genome Sequence.</title>
        <authorList>
            <person name="Grisard E.C."/>
            <person name="Teixeira S.M."/>
            <person name="de Almeida L.G."/>
            <person name="Stoco P.H."/>
            <person name="Gerber A.L."/>
            <person name="Talavera-Lopez C."/>
            <person name="Lima O.C."/>
            <person name="Andersson B."/>
            <person name="de Vasconcelos A.T."/>
        </authorList>
    </citation>
    <scope>NUCLEOTIDE SEQUENCE [LARGE SCALE GENOMIC DNA]</scope>
    <source>
        <strain evidence="2 3">Dm28c</strain>
    </source>
</reference>
<dbReference type="OrthoDB" id="10385618at2759"/>
<dbReference type="Pfam" id="PF22925">
    <property type="entry name" value="TS_C"/>
    <property type="match status" value="1"/>
</dbReference>
<dbReference type="Pfam" id="PF11052">
    <property type="entry name" value="Tr-sialidase_C"/>
    <property type="match status" value="1"/>
</dbReference>
<feature type="domain" description="Trans-sialidase C-terminal" evidence="1">
    <location>
        <begin position="2"/>
        <end position="159"/>
    </location>
</feature>
<dbReference type="AlphaFoldDB" id="V5BFD9"/>
<dbReference type="Gene3D" id="2.60.120.200">
    <property type="match status" value="1"/>
</dbReference>